<organism evidence="1 2">
    <name type="scientific">Sphingobium baderi</name>
    <dbReference type="NCBI Taxonomy" id="1332080"/>
    <lineage>
        <taxon>Bacteria</taxon>
        <taxon>Pseudomonadati</taxon>
        <taxon>Pseudomonadota</taxon>
        <taxon>Alphaproteobacteria</taxon>
        <taxon>Sphingomonadales</taxon>
        <taxon>Sphingomonadaceae</taxon>
        <taxon>Sphingobium</taxon>
    </lineage>
</organism>
<reference evidence="1 2" key="1">
    <citation type="submission" date="2015-11" db="EMBL/GenBank/DDBJ databases">
        <title>A Two-component Flavoprotein Monooxygenase System MeaXY Responsible for para-Hydroxylation of 2-Methyl-6-ethylaniline and 2,6-Diethylaniline in Sphingobium baderi DE-13.</title>
        <authorList>
            <person name="Cheng M."/>
            <person name="Meng Q."/>
            <person name="Yang Y."/>
            <person name="Chu C."/>
            <person name="Yan X."/>
            <person name="He J."/>
            <person name="Li S."/>
        </authorList>
    </citation>
    <scope>NUCLEOTIDE SEQUENCE [LARGE SCALE GENOMIC DNA]</scope>
    <source>
        <strain evidence="1 2">DE-13</strain>
    </source>
</reference>
<proteinExistence type="predicted"/>
<keyword evidence="2" id="KW-1185">Reference proteome</keyword>
<protein>
    <submittedName>
        <fullName evidence="1">Uncharacterized protein</fullName>
    </submittedName>
</protein>
<evidence type="ECO:0000313" key="2">
    <source>
        <dbReference type="Proteomes" id="UP000056968"/>
    </source>
</evidence>
<dbReference type="Proteomes" id="UP000056968">
    <property type="component" value="Chromosome"/>
</dbReference>
<evidence type="ECO:0000313" key="1">
    <source>
        <dbReference type="EMBL" id="ALR21469.1"/>
    </source>
</evidence>
<dbReference type="KEGG" id="sbd:ATN00_15400"/>
<name>A0A0S3F1H3_9SPHN</name>
<dbReference type="AlphaFoldDB" id="A0A0S3F1H3"/>
<dbReference type="STRING" id="1332080.ATN00_15400"/>
<sequence length="91" mass="9696">MASISENGWTLHYTICTLLAAKVRPGDIIPMPGGGGDLMILGGRAPQRANDRGSVFVRDPLSETSDRMEMPLRALGMVWISAAGGWSELPA</sequence>
<dbReference type="OrthoDB" id="7509511at2"/>
<accession>A0A0S3F1H3</accession>
<gene>
    <name evidence="1" type="ORF">ATN00_15400</name>
</gene>
<dbReference type="RefSeq" id="WP_021244073.1">
    <property type="nucleotide sequence ID" value="NZ_CP013264.1"/>
</dbReference>
<dbReference type="EMBL" id="CP013264">
    <property type="protein sequence ID" value="ALR21469.1"/>
    <property type="molecule type" value="Genomic_DNA"/>
</dbReference>